<name>A0A518BNZ4_9BACT</name>
<protein>
    <recommendedName>
        <fullName evidence="2">Lipid/polyisoprenoid-binding YceI-like domain-containing protein</fullName>
    </recommendedName>
</protein>
<dbReference type="InterPro" id="IPR007372">
    <property type="entry name" value="Lipid/polyisoprenoid-bd_YceI"/>
</dbReference>
<feature type="domain" description="Lipid/polyisoprenoid-binding YceI-like" evidence="2">
    <location>
        <begin position="38"/>
        <end position="200"/>
    </location>
</feature>
<feature type="signal peptide" evidence="1">
    <location>
        <begin position="1"/>
        <end position="28"/>
    </location>
</feature>
<evidence type="ECO:0000313" key="4">
    <source>
        <dbReference type="Proteomes" id="UP000316921"/>
    </source>
</evidence>
<dbReference type="RefSeq" id="WP_145067938.1">
    <property type="nucleotide sequence ID" value="NZ_CP036287.1"/>
</dbReference>
<accession>A0A518BNZ4</accession>
<dbReference type="SUPFAM" id="SSF101874">
    <property type="entry name" value="YceI-like"/>
    <property type="match status" value="1"/>
</dbReference>
<evidence type="ECO:0000313" key="3">
    <source>
        <dbReference type="EMBL" id="QDU68702.1"/>
    </source>
</evidence>
<evidence type="ECO:0000259" key="2">
    <source>
        <dbReference type="SMART" id="SM00867"/>
    </source>
</evidence>
<dbReference type="AlphaFoldDB" id="A0A518BNZ4"/>
<dbReference type="Pfam" id="PF04264">
    <property type="entry name" value="YceI"/>
    <property type="match status" value="1"/>
</dbReference>
<keyword evidence="4" id="KW-1185">Reference proteome</keyword>
<dbReference type="SMART" id="SM00867">
    <property type="entry name" value="YceI"/>
    <property type="match status" value="1"/>
</dbReference>
<dbReference type="PANTHER" id="PTHR34406:SF1">
    <property type="entry name" value="PROTEIN YCEI"/>
    <property type="match status" value="1"/>
</dbReference>
<dbReference type="Gene3D" id="2.40.128.110">
    <property type="entry name" value="Lipid/polyisoprenoid-binding, YceI-like"/>
    <property type="match status" value="1"/>
</dbReference>
<dbReference type="KEGG" id="pbap:Pla133_38050"/>
<keyword evidence="1" id="KW-0732">Signal</keyword>
<organism evidence="3 4">
    <name type="scientific">Engelhardtia mirabilis</name>
    <dbReference type="NCBI Taxonomy" id="2528011"/>
    <lineage>
        <taxon>Bacteria</taxon>
        <taxon>Pseudomonadati</taxon>
        <taxon>Planctomycetota</taxon>
        <taxon>Planctomycetia</taxon>
        <taxon>Planctomycetia incertae sedis</taxon>
        <taxon>Engelhardtia</taxon>
    </lineage>
</organism>
<evidence type="ECO:0000256" key="1">
    <source>
        <dbReference type="SAM" id="SignalP"/>
    </source>
</evidence>
<sequence precursor="true">MLNRLLLAGGALVATAAALLIAPAPAVAVAPVNTEGATYDIDAGHSSIHFDVEHLGLSRAWGRFNEFEGSFTSGEKAADMSVELTVKTATVDTNNPKRDEHLRSADFFNAAQFPEMKFVSTAVKKKRDGQWDLEGNLTMLGTTAKVAAELTMVGSGEDPWGGTRAGYTATFTVDRTDFGMDAYEGTLGNEVNVRVDLEGVLRK</sequence>
<dbReference type="Proteomes" id="UP000316921">
    <property type="component" value="Chromosome"/>
</dbReference>
<feature type="chain" id="PRO_5021790056" description="Lipid/polyisoprenoid-binding YceI-like domain-containing protein" evidence="1">
    <location>
        <begin position="29"/>
        <end position="203"/>
    </location>
</feature>
<gene>
    <name evidence="3" type="ORF">Pla133_38050</name>
</gene>
<proteinExistence type="predicted"/>
<reference evidence="3 4" key="1">
    <citation type="submission" date="2019-02" db="EMBL/GenBank/DDBJ databases">
        <title>Deep-cultivation of Planctomycetes and their phenomic and genomic characterization uncovers novel biology.</title>
        <authorList>
            <person name="Wiegand S."/>
            <person name="Jogler M."/>
            <person name="Boedeker C."/>
            <person name="Pinto D."/>
            <person name="Vollmers J."/>
            <person name="Rivas-Marin E."/>
            <person name="Kohn T."/>
            <person name="Peeters S.H."/>
            <person name="Heuer A."/>
            <person name="Rast P."/>
            <person name="Oberbeckmann S."/>
            <person name="Bunk B."/>
            <person name="Jeske O."/>
            <person name="Meyerdierks A."/>
            <person name="Storesund J.E."/>
            <person name="Kallscheuer N."/>
            <person name="Luecker S."/>
            <person name="Lage O.M."/>
            <person name="Pohl T."/>
            <person name="Merkel B.J."/>
            <person name="Hornburger P."/>
            <person name="Mueller R.-W."/>
            <person name="Bruemmer F."/>
            <person name="Labrenz M."/>
            <person name="Spormann A.M."/>
            <person name="Op den Camp H."/>
            <person name="Overmann J."/>
            <person name="Amann R."/>
            <person name="Jetten M.S.M."/>
            <person name="Mascher T."/>
            <person name="Medema M.H."/>
            <person name="Devos D.P."/>
            <person name="Kaster A.-K."/>
            <person name="Ovreas L."/>
            <person name="Rohde M."/>
            <person name="Galperin M.Y."/>
            <person name="Jogler C."/>
        </authorList>
    </citation>
    <scope>NUCLEOTIDE SEQUENCE [LARGE SCALE GENOMIC DNA]</scope>
    <source>
        <strain evidence="3 4">Pla133</strain>
    </source>
</reference>
<dbReference type="PANTHER" id="PTHR34406">
    <property type="entry name" value="PROTEIN YCEI"/>
    <property type="match status" value="1"/>
</dbReference>
<dbReference type="EMBL" id="CP036287">
    <property type="protein sequence ID" value="QDU68702.1"/>
    <property type="molecule type" value="Genomic_DNA"/>
</dbReference>
<dbReference type="InterPro" id="IPR036761">
    <property type="entry name" value="TTHA0802/YceI-like_sf"/>
</dbReference>